<feature type="compositionally biased region" description="Low complexity" evidence="1">
    <location>
        <begin position="58"/>
        <end position="69"/>
    </location>
</feature>
<dbReference type="EMBL" id="RDQH01000330">
    <property type="protein sequence ID" value="RXI00957.1"/>
    <property type="molecule type" value="Genomic_DNA"/>
</dbReference>
<comment type="caution">
    <text evidence="2">The sequence shown here is derived from an EMBL/GenBank/DDBJ whole genome shotgun (WGS) entry which is preliminary data.</text>
</comment>
<gene>
    <name evidence="2" type="ORF">DVH24_001191</name>
</gene>
<reference evidence="2 3" key="1">
    <citation type="submission" date="2018-10" db="EMBL/GenBank/DDBJ databases">
        <title>A high-quality apple genome assembly.</title>
        <authorList>
            <person name="Hu J."/>
        </authorList>
    </citation>
    <scope>NUCLEOTIDE SEQUENCE [LARGE SCALE GENOMIC DNA]</scope>
    <source>
        <strain evidence="3">cv. HFTH1</strain>
        <tissue evidence="2">Young leaf</tissue>
    </source>
</reference>
<protein>
    <submittedName>
        <fullName evidence="2">Uncharacterized protein</fullName>
    </submittedName>
</protein>
<evidence type="ECO:0000313" key="2">
    <source>
        <dbReference type="EMBL" id="RXI00957.1"/>
    </source>
</evidence>
<keyword evidence="3" id="KW-1185">Reference proteome</keyword>
<evidence type="ECO:0000256" key="1">
    <source>
        <dbReference type="SAM" id="MobiDB-lite"/>
    </source>
</evidence>
<dbReference type="Proteomes" id="UP000290289">
    <property type="component" value="Chromosome 4"/>
</dbReference>
<feature type="compositionally biased region" description="Low complexity" evidence="1">
    <location>
        <begin position="26"/>
        <end position="43"/>
    </location>
</feature>
<name>A0A498K0P7_MALDO</name>
<accession>A0A498K0P7</accession>
<organism evidence="2 3">
    <name type="scientific">Malus domestica</name>
    <name type="common">Apple</name>
    <name type="synonym">Pyrus malus</name>
    <dbReference type="NCBI Taxonomy" id="3750"/>
    <lineage>
        <taxon>Eukaryota</taxon>
        <taxon>Viridiplantae</taxon>
        <taxon>Streptophyta</taxon>
        <taxon>Embryophyta</taxon>
        <taxon>Tracheophyta</taxon>
        <taxon>Spermatophyta</taxon>
        <taxon>Magnoliopsida</taxon>
        <taxon>eudicotyledons</taxon>
        <taxon>Gunneridae</taxon>
        <taxon>Pentapetalae</taxon>
        <taxon>rosids</taxon>
        <taxon>fabids</taxon>
        <taxon>Rosales</taxon>
        <taxon>Rosaceae</taxon>
        <taxon>Amygdaloideae</taxon>
        <taxon>Maleae</taxon>
        <taxon>Malus</taxon>
    </lineage>
</organism>
<feature type="region of interest" description="Disordered" evidence="1">
    <location>
        <begin position="15"/>
        <end position="75"/>
    </location>
</feature>
<evidence type="ECO:0000313" key="3">
    <source>
        <dbReference type="Proteomes" id="UP000290289"/>
    </source>
</evidence>
<sequence>MGMSQLIRSRKAVITALRSIPPPPTSATTTSATTSLASSVALPISTKYGHRRPRTPNTTSASTTDASGSQQGKVK</sequence>
<proteinExistence type="predicted"/>
<dbReference type="AlphaFoldDB" id="A0A498K0P7"/>